<dbReference type="RefSeq" id="WP_209335597.1">
    <property type="nucleotide sequence ID" value="NZ_JAGIYY010000004.1"/>
</dbReference>
<sequence>MISGSFFCFLVMSRCPKQIRRTLMQRDDVLCRAALFPRFIKDGVFDIETLMRFSTVEEDSHYAMSVGSKFLLRTSDGVHNYGCAAAQIANDNFREKNGRDPEPLNEAVHYLGFYELPFHSIKDVRGRLTNHHLSVRWVPEHGQDAHFQVELWKTVPAGARQLRRDRVAARGFLSAYLTGFPERHVCNSDRSIASILNALELPTLPKIEASAAEARGA</sequence>
<name>A0A8J7QZB6_9HYPH</name>
<dbReference type="EMBL" id="JAGIYY010000004">
    <property type="protein sequence ID" value="MBP0439553.1"/>
    <property type="molecule type" value="Genomic_DNA"/>
</dbReference>
<protein>
    <submittedName>
        <fullName evidence="1">Uncharacterized protein</fullName>
    </submittedName>
</protein>
<evidence type="ECO:0000313" key="2">
    <source>
        <dbReference type="Proteomes" id="UP000666240"/>
    </source>
</evidence>
<gene>
    <name evidence="1" type="ORF">J5Y06_12900</name>
</gene>
<accession>A0A8J7QZB6</accession>
<keyword evidence="2" id="KW-1185">Reference proteome</keyword>
<organism evidence="1 2">
    <name type="scientific">Tianweitania sediminis</name>
    <dbReference type="NCBI Taxonomy" id="1502156"/>
    <lineage>
        <taxon>Bacteria</taxon>
        <taxon>Pseudomonadati</taxon>
        <taxon>Pseudomonadota</taxon>
        <taxon>Alphaproteobacteria</taxon>
        <taxon>Hyphomicrobiales</taxon>
        <taxon>Phyllobacteriaceae</taxon>
        <taxon>Tianweitania</taxon>
    </lineage>
</organism>
<dbReference type="AlphaFoldDB" id="A0A8J7QZB6"/>
<evidence type="ECO:0000313" key="1">
    <source>
        <dbReference type="EMBL" id="MBP0439553.1"/>
    </source>
</evidence>
<reference evidence="1" key="1">
    <citation type="submission" date="2021-03" db="EMBL/GenBank/DDBJ databases">
        <title>Genome sequencing and assembly of Tianweitania sediminis.</title>
        <authorList>
            <person name="Chhetri G."/>
        </authorList>
    </citation>
    <scope>NUCLEOTIDE SEQUENCE</scope>
    <source>
        <strain evidence="1">Z8</strain>
    </source>
</reference>
<proteinExistence type="predicted"/>
<dbReference type="Proteomes" id="UP000666240">
    <property type="component" value="Unassembled WGS sequence"/>
</dbReference>
<comment type="caution">
    <text evidence="1">The sequence shown here is derived from an EMBL/GenBank/DDBJ whole genome shotgun (WGS) entry which is preliminary data.</text>
</comment>